<dbReference type="PANTHER" id="PTHR40763:SF4">
    <property type="entry name" value="DUF1707 DOMAIN-CONTAINING PROTEIN"/>
    <property type="match status" value="1"/>
</dbReference>
<protein>
    <submittedName>
        <fullName evidence="3">Uncharacterized protein DUF1707</fullName>
    </submittedName>
</protein>
<dbReference type="AlphaFoldDB" id="A0A2N3VAX9"/>
<dbReference type="RefSeq" id="WP_101465162.1">
    <property type="nucleotide sequence ID" value="NZ_PJMW01000002.1"/>
</dbReference>
<evidence type="ECO:0000259" key="2">
    <source>
        <dbReference type="Pfam" id="PF08044"/>
    </source>
</evidence>
<evidence type="ECO:0000256" key="1">
    <source>
        <dbReference type="SAM" id="Phobius"/>
    </source>
</evidence>
<keyword evidence="4" id="KW-1185">Reference proteome</keyword>
<gene>
    <name evidence="3" type="ORF">ATK86_3163</name>
</gene>
<keyword evidence="1" id="KW-0472">Membrane</keyword>
<dbReference type="InterPro" id="IPR012551">
    <property type="entry name" value="DUF1707_SHOCT-like"/>
</dbReference>
<sequence>MKSQSPGRNLRARDSDRADVCAMLDAALSDGQLTAAEHETRTATAMRAEDFGALDRLVEDLQVPAGLAGTPVARGVPRPPRRWWIPVGAIVLAGLLGAGVGLLGRTVGDAVLGEPLPDLTTGNGLAHFVADYRAEYGTTLADELTLYPEYALVERDSGRPGKQDELQYRGDFEKWGSQGSRPPDTRSFDLATIDLARYARLMSGAPRTTRVPDGWVSHVLVRFPPGGGKDAEPEISIYVKNEAAQSGYLKIRPSGEPLAVYPADR</sequence>
<dbReference type="Proteomes" id="UP000233766">
    <property type="component" value="Unassembled WGS sequence"/>
</dbReference>
<keyword evidence="1" id="KW-0812">Transmembrane</keyword>
<dbReference type="Pfam" id="PF08044">
    <property type="entry name" value="DUF1707"/>
    <property type="match status" value="1"/>
</dbReference>
<dbReference type="PANTHER" id="PTHR40763">
    <property type="entry name" value="MEMBRANE PROTEIN-RELATED"/>
    <property type="match status" value="1"/>
</dbReference>
<proteinExistence type="predicted"/>
<feature type="domain" description="DUF1707" evidence="2">
    <location>
        <begin position="10"/>
        <end position="62"/>
    </location>
</feature>
<keyword evidence="1" id="KW-1133">Transmembrane helix</keyword>
<evidence type="ECO:0000313" key="3">
    <source>
        <dbReference type="EMBL" id="PKV78782.1"/>
    </source>
</evidence>
<reference evidence="3 4" key="1">
    <citation type="submission" date="2017-12" db="EMBL/GenBank/DDBJ databases">
        <title>Sequencing the genomes of 1000 Actinobacteria strains.</title>
        <authorList>
            <person name="Klenk H.-P."/>
        </authorList>
    </citation>
    <scope>NUCLEOTIDE SEQUENCE [LARGE SCALE GENOMIC DNA]</scope>
    <source>
        <strain evidence="3 4">DSM 44489</strain>
    </source>
</reference>
<dbReference type="EMBL" id="PJMW01000002">
    <property type="protein sequence ID" value="PKV78782.1"/>
    <property type="molecule type" value="Genomic_DNA"/>
</dbReference>
<dbReference type="OrthoDB" id="4753163at2"/>
<feature type="transmembrane region" description="Helical" evidence="1">
    <location>
        <begin position="83"/>
        <end position="104"/>
    </location>
</feature>
<name>A0A2N3VAX9_9NOCA</name>
<comment type="caution">
    <text evidence="3">The sequence shown here is derived from an EMBL/GenBank/DDBJ whole genome shotgun (WGS) entry which is preliminary data.</text>
</comment>
<organism evidence="3 4">
    <name type="scientific">Nocardia fluminea</name>
    <dbReference type="NCBI Taxonomy" id="134984"/>
    <lineage>
        <taxon>Bacteria</taxon>
        <taxon>Bacillati</taxon>
        <taxon>Actinomycetota</taxon>
        <taxon>Actinomycetes</taxon>
        <taxon>Mycobacteriales</taxon>
        <taxon>Nocardiaceae</taxon>
        <taxon>Nocardia</taxon>
    </lineage>
</organism>
<evidence type="ECO:0000313" key="4">
    <source>
        <dbReference type="Proteomes" id="UP000233766"/>
    </source>
</evidence>
<accession>A0A2N3VAX9</accession>